<evidence type="ECO:0000256" key="1">
    <source>
        <dbReference type="ARBA" id="ARBA00001974"/>
    </source>
</evidence>
<dbReference type="InterPro" id="IPR009100">
    <property type="entry name" value="AcylCoA_DH/oxidase_NM_dom_sf"/>
</dbReference>
<dbReference type="PANTHER" id="PTHR43884:SF20">
    <property type="entry name" value="ACYL-COA DEHYDROGENASE FADE28"/>
    <property type="match status" value="1"/>
</dbReference>
<reference evidence="9" key="1">
    <citation type="journal article" date="2019" name="Int. J. Syst. Evol. Microbiol.">
        <title>The Global Catalogue of Microorganisms (GCM) 10K type strain sequencing project: providing services to taxonomists for standard genome sequencing and annotation.</title>
        <authorList>
            <consortium name="The Broad Institute Genomics Platform"/>
            <consortium name="The Broad Institute Genome Sequencing Center for Infectious Disease"/>
            <person name="Wu L."/>
            <person name="Ma J."/>
        </authorList>
    </citation>
    <scope>NUCLEOTIDE SEQUENCE [LARGE SCALE GENOMIC DNA]</scope>
    <source>
        <strain evidence="9">CCUG 52478</strain>
    </source>
</reference>
<evidence type="ECO:0000259" key="6">
    <source>
        <dbReference type="Pfam" id="PF00441"/>
    </source>
</evidence>
<dbReference type="InterPro" id="IPR009075">
    <property type="entry name" value="AcylCo_DH/oxidase_C"/>
</dbReference>
<dbReference type="InterPro" id="IPR013786">
    <property type="entry name" value="AcylCoA_DH/ox_N"/>
</dbReference>
<dbReference type="GO" id="GO:0016491">
    <property type="term" value="F:oxidoreductase activity"/>
    <property type="evidence" value="ECO:0007669"/>
    <property type="project" value="UniProtKB-KW"/>
</dbReference>
<evidence type="ECO:0000259" key="7">
    <source>
        <dbReference type="Pfam" id="PF02771"/>
    </source>
</evidence>
<keyword evidence="5 8" id="KW-0560">Oxidoreductase</keyword>
<dbReference type="Proteomes" id="UP001597229">
    <property type="component" value="Unassembled WGS sequence"/>
</dbReference>
<dbReference type="EC" id="1.-.-.-" evidence="8"/>
<proteinExistence type="inferred from homology"/>
<dbReference type="Gene3D" id="1.20.140.10">
    <property type="entry name" value="Butyryl-CoA Dehydrogenase, subunit A, domain 3"/>
    <property type="match status" value="1"/>
</dbReference>
<gene>
    <name evidence="8" type="ORF">ACFQ3F_05735</name>
</gene>
<dbReference type="SUPFAM" id="SSF47203">
    <property type="entry name" value="Acyl-CoA dehydrogenase C-terminal domain-like"/>
    <property type="match status" value="1"/>
</dbReference>
<evidence type="ECO:0000313" key="9">
    <source>
        <dbReference type="Proteomes" id="UP001597229"/>
    </source>
</evidence>
<dbReference type="Gene3D" id="1.10.540.10">
    <property type="entry name" value="Acyl-CoA dehydrogenase/oxidase, N-terminal domain"/>
    <property type="match status" value="1"/>
</dbReference>
<evidence type="ECO:0000256" key="2">
    <source>
        <dbReference type="ARBA" id="ARBA00009347"/>
    </source>
</evidence>
<keyword evidence="4" id="KW-0274">FAD</keyword>
<evidence type="ECO:0000313" key="8">
    <source>
        <dbReference type="EMBL" id="MFD1247281.1"/>
    </source>
</evidence>
<evidence type="ECO:0000256" key="4">
    <source>
        <dbReference type="ARBA" id="ARBA00022827"/>
    </source>
</evidence>
<comment type="cofactor">
    <cofactor evidence="1">
        <name>FAD</name>
        <dbReference type="ChEBI" id="CHEBI:57692"/>
    </cofactor>
</comment>
<feature type="domain" description="Acyl-CoA dehydrogenase/oxidase C-terminal" evidence="6">
    <location>
        <begin position="234"/>
        <end position="366"/>
    </location>
</feature>
<evidence type="ECO:0000256" key="3">
    <source>
        <dbReference type="ARBA" id="ARBA00022630"/>
    </source>
</evidence>
<dbReference type="Pfam" id="PF02771">
    <property type="entry name" value="Acyl-CoA_dh_N"/>
    <property type="match status" value="1"/>
</dbReference>
<feature type="domain" description="Acyl-CoA dehydrogenase/oxidase N-terminal" evidence="7">
    <location>
        <begin position="18"/>
        <end position="95"/>
    </location>
</feature>
<accession>A0ABW3VW23</accession>
<comment type="similarity">
    <text evidence="2">Belongs to the acyl-CoA dehydrogenase family.</text>
</comment>
<keyword evidence="9" id="KW-1185">Reference proteome</keyword>
<name>A0ABW3VW23_9ACTN</name>
<organism evidence="8 9">
    <name type="scientific">Nocardioides ginsengisoli</name>
    <dbReference type="NCBI Taxonomy" id="363868"/>
    <lineage>
        <taxon>Bacteria</taxon>
        <taxon>Bacillati</taxon>
        <taxon>Actinomycetota</taxon>
        <taxon>Actinomycetes</taxon>
        <taxon>Propionibacteriales</taxon>
        <taxon>Nocardioidaceae</taxon>
        <taxon>Nocardioides</taxon>
    </lineage>
</organism>
<evidence type="ECO:0000256" key="5">
    <source>
        <dbReference type="ARBA" id="ARBA00023002"/>
    </source>
</evidence>
<comment type="caution">
    <text evidence="8">The sequence shown here is derived from an EMBL/GenBank/DDBJ whole genome shotgun (WGS) entry which is preliminary data.</text>
</comment>
<dbReference type="InterPro" id="IPR036250">
    <property type="entry name" value="AcylCo_DH-like_C"/>
</dbReference>
<dbReference type="Gene3D" id="2.40.110.10">
    <property type="entry name" value="Butyryl-CoA Dehydrogenase, subunit A, domain 2"/>
    <property type="match status" value="1"/>
</dbReference>
<dbReference type="SUPFAM" id="SSF56645">
    <property type="entry name" value="Acyl-CoA dehydrogenase NM domain-like"/>
    <property type="match status" value="1"/>
</dbReference>
<keyword evidence="3" id="KW-0285">Flavoprotein</keyword>
<dbReference type="PANTHER" id="PTHR43884">
    <property type="entry name" value="ACYL-COA DEHYDROGENASE"/>
    <property type="match status" value="1"/>
</dbReference>
<sequence length="370" mass="39012">MISYRPELDPALMAPVAEREELREVVRALLQKYAGTEQVRAAAASPAGYSEELWRRLNAELEIGRLAMAEELGGHGYGMAEVAVVLEECGAALLPEPVLGSAVLGCQALAAADQPAGVRDLLDAALDGDLIVTVSLGGADLTAGRRGSDWVVEGRRERVLHAAAADLVVVDVETAEGPALFALRADDLTIAPRTTIDPTRRQADVAAVGAPARCVVGPERFARVAARLGVLRDVAVAAEHTGIVGELLDRTVEYVGQREQFGRAIGSFQAIKHRLADVLVDRERSRSAARYAAVAFDAAPASAALPAAIAASVCADAVVRTAHETVQLHGGIGFTWEHFAHDYVRRALGDEGLFGASRASRAQIAELVGI</sequence>
<dbReference type="EMBL" id="JBHTLX010000007">
    <property type="protein sequence ID" value="MFD1247281.1"/>
    <property type="molecule type" value="Genomic_DNA"/>
</dbReference>
<dbReference type="Pfam" id="PF00441">
    <property type="entry name" value="Acyl-CoA_dh_1"/>
    <property type="match status" value="1"/>
</dbReference>
<dbReference type="RefSeq" id="WP_367921585.1">
    <property type="nucleotide sequence ID" value="NZ_BAABAC010000045.1"/>
</dbReference>
<dbReference type="InterPro" id="IPR046373">
    <property type="entry name" value="Acyl-CoA_Oxase/DH_mid-dom_sf"/>
</dbReference>
<protein>
    <submittedName>
        <fullName evidence="8">Acyl-CoA dehydrogenase family protein</fullName>
        <ecNumber evidence="8">1.-.-.-</ecNumber>
    </submittedName>
</protein>
<dbReference type="InterPro" id="IPR037069">
    <property type="entry name" value="AcylCoA_DH/ox_N_sf"/>
</dbReference>